<feature type="domain" description="NAD-dependent epimerase/dehydratase" evidence="2">
    <location>
        <begin position="4"/>
        <end position="276"/>
    </location>
</feature>
<evidence type="ECO:0000256" key="1">
    <source>
        <dbReference type="ARBA" id="ARBA00007637"/>
    </source>
</evidence>
<dbReference type="OrthoDB" id="9811743at2"/>
<gene>
    <name evidence="3" type="ORF">LYNGBM3L_50300</name>
</gene>
<accession>F4XY75</accession>
<dbReference type="RefSeq" id="WP_009149827.1">
    <property type="nucleotide sequence ID" value="NZ_GL890953.1"/>
</dbReference>
<protein>
    <submittedName>
        <fullName evidence="3">Nucleoside-diphosphate-sugar epimerase</fullName>
    </submittedName>
</protein>
<reference evidence="4" key="1">
    <citation type="journal article" date="2011" name="Proc. Natl. Acad. Sci. U.S.A.">
        <title>Genomic insights into the physiology and ecology of the marine filamentous cyanobacterium Lyngbya majuscula.</title>
        <authorList>
            <person name="Jones A.C."/>
            <person name="Monroe E.A."/>
            <person name="Podell S."/>
            <person name="Hess W.R."/>
            <person name="Klages S."/>
            <person name="Esquenazi E."/>
            <person name="Niessen S."/>
            <person name="Hoover H."/>
            <person name="Rothmann M."/>
            <person name="Lasken R.S."/>
            <person name="Yates J.R.III."/>
            <person name="Reinhardt R."/>
            <person name="Kube M."/>
            <person name="Burkart M.D."/>
            <person name="Allen E.E."/>
            <person name="Dorrestein P.C."/>
            <person name="Gerwick W.H."/>
            <person name="Gerwick L."/>
        </authorList>
    </citation>
    <scope>NUCLEOTIDE SEQUENCE [LARGE SCALE GENOMIC DNA]</scope>
    <source>
        <strain evidence="4">3L</strain>
    </source>
</reference>
<dbReference type="InterPro" id="IPR036291">
    <property type="entry name" value="NAD(P)-bd_dom_sf"/>
</dbReference>
<evidence type="ECO:0000313" key="4">
    <source>
        <dbReference type="Proteomes" id="UP000003959"/>
    </source>
</evidence>
<keyword evidence="4" id="KW-1185">Reference proteome</keyword>
<dbReference type="InterPro" id="IPR001509">
    <property type="entry name" value="Epimerase_deHydtase"/>
</dbReference>
<dbReference type="SUPFAM" id="SSF51735">
    <property type="entry name" value="NAD(P)-binding Rossmann-fold domains"/>
    <property type="match status" value="1"/>
</dbReference>
<comment type="similarity">
    <text evidence="1">Belongs to the NAD(P)-dependent epimerase/dehydratase family.</text>
</comment>
<name>F4XY75_9CYAN</name>
<dbReference type="Pfam" id="PF01370">
    <property type="entry name" value="Epimerase"/>
    <property type="match status" value="1"/>
</dbReference>
<evidence type="ECO:0000259" key="2">
    <source>
        <dbReference type="Pfam" id="PF01370"/>
    </source>
</evidence>
<proteinExistence type="inferred from homology"/>
<dbReference type="eggNOG" id="COG0451">
    <property type="taxonomic scope" value="Bacteria"/>
</dbReference>
<sequence>MKLFITGICGFVGSTLTKALLDHKADLAITGIDNLSRSGSWLNREILTKQGVKVVHGDIRNASDLEANGPFDWVIDCAANPSVLAGVDGQSSSRQLIEHNLGGTINLLEVCKRWNAGFILLSTSRVYSIPPLAQLKVEVHDRAFRPCLTDSSSWPVGLSEQGISEVFSTAPPVSLYGSTKLASETLALEYGLTFNFPVWINRCGVMAGAGQFGHPGQGIFAFWIHSFREKRALKYIGFGGNGYQVRDCLHPQDLVSLLEKQFTEPLVTNKPRTVNLSGGVSNSMSLRQLTDWCEDRFGANTVVQTDTERPFDIAWMVLDSTKAANVWGWKPQTSIYDVLREIAEFAEGQKDWCQISAS</sequence>
<dbReference type="AlphaFoldDB" id="F4XY75"/>
<dbReference type="Proteomes" id="UP000003959">
    <property type="component" value="Unassembled WGS sequence"/>
</dbReference>
<evidence type="ECO:0000313" key="3">
    <source>
        <dbReference type="EMBL" id="EGJ30472.1"/>
    </source>
</evidence>
<dbReference type="EMBL" id="GL890953">
    <property type="protein sequence ID" value="EGJ30472.1"/>
    <property type="molecule type" value="Genomic_DNA"/>
</dbReference>
<organism evidence="3 4">
    <name type="scientific">Moorena producens 3L</name>
    <dbReference type="NCBI Taxonomy" id="489825"/>
    <lineage>
        <taxon>Bacteria</taxon>
        <taxon>Bacillati</taxon>
        <taxon>Cyanobacteriota</taxon>
        <taxon>Cyanophyceae</taxon>
        <taxon>Coleofasciculales</taxon>
        <taxon>Coleofasciculaceae</taxon>
        <taxon>Moorena</taxon>
    </lineage>
</organism>
<dbReference type="PANTHER" id="PTHR43000">
    <property type="entry name" value="DTDP-D-GLUCOSE 4,6-DEHYDRATASE-RELATED"/>
    <property type="match status" value="1"/>
</dbReference>
<dbReference type="HOGENOM" id="CLU_007383_1_7_3"/>
<dbReference type="Gene3D" id="3.40.50.720">
    <property type="entry name" value="NAD(P)-binding Rossmann-like Domain"/>
    <property type="match status" value="1"/>
</dbReference>